<dbReference type="InterPro" id="IPR027417">
    <property type="entry name" value="P-loop_NTPase"/>
</dbReference>
<dbReference type="GeneID" id="14916882"/>
<dbReference type="GO" id="GO:0007165">
    <property type="term" value="P:signal transduction"/>
    <property type="evidence" value="ECO:0007669"/>
    <property type="project" value="InterPro"/>
</dbReference>
<dbReference type="KEGG" id="acan:ACA1_179140"/>
<dbReference type="Pfam" id="PF00071">
    <property type="entry name" value="Ras"/>
    <property type="match status" value="1"/>
</dbReference>
<dbReference type="SUPFAM" id="SSF52540">
    <property type="entry name" value="P-loop containing nucleoside triphosphate hydrolases"/>
    <property type="match status" value="1"/>
</dbReference>
<dbReference type="AlphaFoldDB" id="L8GUB6"/>
<dbReference type="GO" id="GO:0005525">
    <property type="term" value="F:GTP binding"/>
    <property type="evidence" value="ECO:0007669"/>
    <property type="project" value="UniProtKB-KW"/>
</dbReference>
<dbReference type="VEuPathDB" id="AmoebaDB:ACA1_179140"/>
<dbReference type="OrthoDB" id="5976022at2759"/>
<gene>
    <name evidence="4" type="ORF">ACA1_179140</name>
</gene>
<dbReference type="SMART" id="SM00175">
    <property type="entry name" value="RAB"/>
    <property type="match status" value="1"/>
</dbReference>
<sequence length="140" mass="16352">MECNLVVVGHPGVGKSCLTIRFVTNHFLEEYDPSIEDSYRKRASIDDESCLLDVLDTAPLDQEEYRRDRAFTKGQGFVCVYDITSRESFDECEGRHERAGVLLCRRPRDPSAQQQRQQERECQRRRFQRRQSPALLPLVM</sequence>
<dbReference type="STRING" id="1257118.L8GUB6"/>
<evidence type="ECO:0000313" key="5">
    <source>
        <dbReference type="Proteomes" id="UP000011083"/>
    </source>
</evidence>
<feature type="region of interest" description="Disordered" evidence="3">
    <location>
        <begin position="104"/>
        <end position="128"/>
    </location>
</feature>
<keyword evidence="1" id="KW-0547">Nucleotide-binding</keyword>
<protein>
    <submittedName>
        <fullName evidence="4">Ras subfamily protein</fullName>
    </submittedName>
</protein>
<dbReference type="OMA" id="RESFDEC"/>
<dbReference type="RefSeq" id="XP_004338226.1">
    <property type="nucleotide sequence ID" value="XM_004338178.1"/>
</dbReference>
<dbReference type="Gene3D" id="3.40.50.300">
    <property type="entry name" value="P-loop containing nucleotide triphosphate hydrolases"/>
    <property type="match status" value="1"/>
</dbReference>
<dbReference type="GO" id="GO:0016020">
    <property type="term" value="C:membrane"/>
    <property type="evidence" value="ECO:0007669"/>
    <property type="project" value="InterPro"/>
</dbReference>
<evidence type="ECO:0000256" key="1">
    <source>
        <dbReference type="ARBA" id="ARBA00022741"/>
    </source>
</evidence>
<keyword evidence="2" id="KW-0342">GTP-binding</keyword>
<evidence type="ECO:0000256" key="2">
    <source>
        <dbReference type="ARBA" id="ARBA00023134"/>
    </source>
</evidence>
<dbReference type="InterPro" id="IPR001806">
    <property type="entry name" value="Small_GTPase"/>
</dbReference>
<dbReference type="PRINTS" id="PR00449">
    <property type="entry name" value="RASTRNSFRMNG"/>
</dbReference>
<dbReference type="NCBIfam" id="TIGR00231">
    <property type="entry name" value="small_GTP"/>
    <property type="match status" value="1"/>
</dbReference>
<dbReference type="Proteomes" id="UP000011083">
    <property type="component" value="Unassembled WGS sequence"/>
</dbReference>
<dbReference type="InterPro" id="IPR005225">
    <property type="entry name" value="Small_GTP-bd"/>
</dbReference>
<name>L8GUB6_ACACF</name>
<accession>L8GUB6</accession>
<dbReference type="PROSITE" id="PS51421">
    <property type="entry name" value="RAS"/>
    <property type="match status" value="1"/>
</dbReference>
<dbReference type="PANTHER" id="PTHR24070">
    <property type="entry name" value="RAS, DI-RAS, AND RHEB FAMILY MEMBERS OF SMALL GTPASE SUPERFAMILY"/>
    <property type="match status" value="1"/>
</dbReference>
<dbReference type="InterPro" id="IPR020849">
    <property type="entry name" value="Small_GTPase_Ras-type"/>
</dbReference>
<keyword evidence="5" id="KW-1185">Reference proteome</keyword>
<dbReference type="PROSITE" id="PS51419">
    <property type="entry name" value="RAB"/>
    <property type="match status" value="1"/>
</dbReference>
<proteinExistence type="predicted"/>
<dbReference type="GO" id="GO:0003924">
    <property type="term" value="F:GTPase activity"/>
    <property type="evidence" value="ECO:0007669"/>
    <property type="project" value="InterPro"/>
</dbReference>
<evidence type="ECO:0000313" key="4">
    <source>
        <dbReference type="EMBL" id="ELR16213.1"/>
    </source>
</evidence>
<dbReference type="SMART" id="SM00173">
    <property type="entry name" value="RAS"/>
    <property type="match status" value="1"/>
</dbReference>
<evidence type="ECO:0000256" key="3">
    <source>
        <dbReference type="SAM" id="MobiDB-lite"/>
    </source>
</evidence>
<organism evidence="4 5">
    <name type="scientific">Acanthamoeba castellanii (strain ATCC 30010 / Neff)</name>
    <dbReference type="NCBI Taxonomy" id="1257118"/>
    <lineage>
        <taxon>Eukaryota</taxon>
        <taxon>Amoebozoa</taxon>
        <taxon>Discosea</taxon>
        <taxon>Longamoebia</taxon>
        <taxon>Centramoebida</taxon>
        <taxon>Acanthamoebidae</taxon>
        <taxon>Acanthamoeba</taxon>
    </lineage>
</organism>
<reference evidence="4 5" key="1">
    <citation type="journal article" date="2013" name="Genome Biol.">
        <title>Genome of Acanthamoeba castellanii highlights extensive lateral gene transfer and early evolution of tyrosine kinase signaling.</title>
        <authorList>
            <person name="Clarke M."/>
            <person name="Lohan A.J."/>
            <person name="Liu B."/>
            <person name="Lagkouvardos I."/>
            <person name="Roy S."/>
            <person name="Zafar N."/>
            <person name="Bertelli C."/>
            <person name="Schilde C."/>
            <person name="Kianianmomeni A."/>
            <person name="Burglin T.R."/>
            <person name="Frech C."/>
            <person name="Turcotte B."/>
            <person name="Kopec K.O."/>
            <person name="Synnott J.M."/>
            <person name="Choo C."/>
            <person name="Paponov I."/>
            <person name="Finkler A."/>
            <person name="Soon Heng Tan C."/>
            <person name="Hutchins A.P."/>
            <person name="Weinmeier T."/>
            <person name="Rattei T."/>
            <person name="Chu J.S."/>
            <person name="Gimenez G."/>
            <person name="Irimia M."/>
            <person name="Rigden D.J."/>
            <person name="Fitzpatrick D.A."/>
            <person name="Lorenzo-Morales J."/>
            <person name="Bateman A."/>
            <person name="Chiu C.H."/>
            <person name="Tang P."/>
            <person name="Hegemann P."/>
            <person name="Fromm H."/>
            <person name="Raoult D."/>
            <person name="Greub G."/>
            <person name="Miranda-Saavedra D."/>
            <person name="Chen N."/>
            <person name="Nash P."/>
            <person name="Ginger M.L."/>
            <person name="Horn M."/>
            <person name="Schaap P."/>
            <person name="Caler L."/>
            <person name="Loftus B."/>
        </authorList>
    </citation>
    <scope>NUCLEOTIDE SEQUENCE [LARGE SCALE GENOMIC DNA]</scope>
    <source>
        <strain evidence="4 5">Neff</strain>
    </source>
</reference>
<dbReference type="SMART" id="SM00174">
    <property type="entry name" value="RHO"/>
    <property type="match status" value="1"/>
</dbReference>
<dbReference type="EMBL" id="KB008006">
    <property type="protein sequence ID" value="ELR16213.1"/>
    <property type="molecule type" value="Genomic_DNA"/>
</dbReference>